<protein>
    <recommendedName>
        <fullName evidence="2">DH domain-containing protein</fullName>
    </recommendedName>
</protein>
<dbReference type="GO" id="GO:0005085">
    <property type="term" value="F:guanyl-nucleotide exchange factor activity"/>
    <property type="evidence" value="ECO:0007669"/>
    <property type="project" value="InterPro"/>
</dbReference>
<keyword evidence="4" id="KW-1185">Reference proteome</keyword>
<dbReference type="Proteomes" id="UP000314982">
    <property type="component" value="Unassembled WGS sequence"/>
</dbReference>
<dbReference type="GO" id="GO:0031267">
    <property type="term" value="F:small GTPase binding"/>
    <property type="evidence" value="ECO:0007669"/>
    <property type="project" value="TreeGrafter"/>
</dbReference>
<feature type="compositionally biased region" description="Basic and acidic residues" evidence="1">
    <location>
        <begin position="1"/>
        <end position="19"/>
    </location>
</feature>
<organism evidence="3 4">
    <name type="scientific">Hucho hucho</name>
    <name type="common">huchen</name>
    <dbReference type="NCBI Taxonomy" id="62062"/>
    <lineage>
        <taxon>Eukaryota</taxon>
        <taxon>Metazoa</taxon>
        <taxon>Chordata</taxon>
        <taxon>Craniata</taxon>
        <taxon>Vertebrata</taxon>
        <taxon>Euteleostomi</taxon>
        <taxon>Actinopterygii</taxon>
        <taxon>Neopterygii</taxon>
        <taxon>Teleostei</taxon>
        <taxon>Protacanthopterygii</taxon>
        <taxon>Salmoniformes</taxon>
        <taxon>Salmonidae</taxon>
        <taxon>Salmoninae</taxon>
        <taxon>Hucho</taxon>
    </lineage>
</organism>
<dbReference type="Ensembl" id="ENSHHUT00000067576.1">
    <property type="protein sequence ID" value="ENSHHUP00000065361.1"/>
    <property type="gene ID" value="ENSHHUG00000038549.1"/>
</dbReference>
<evidence type="ECO:0000313" key="4">
    <source>
        <dbReference type="Proteomes" id="UP000314982"/>
    </source>
</evidence>
<dbReference type="GO" id="GO:2000114">
    <property type="term" value="P:regulation of establishment of cell polarity"/>
    <property type="evidence" value="ECO:0007669"/>
    <property type="project" value="TreeGrafter"/>
</dbReference>
<dbReference type="InterPro" id="IPR000219">
    <property type="entry name" value="DH_dom"/>
</dbReference>
<feature type="region of interest" description="Disordered" evidence="1">
    <location>
        <begin position="43"/>
        <end position="154"/>
    </location>
</feature>
<dbReference type="Gene3D" id="1.20.900.10">
    <property type="entry name" value="Dbl homology (DH) domain"/>
    <property type="match status" value="1"/>
</dbReference>
<feature type="compositionally biased region" description="Low complexity" evidence="1">
    <location>
        <begin position="125"/>
        <end position="137"/>
    </location>
</feature>
<dbReference type="PANTHER" id="PTHR45924">
    <property type="entry name" value="FI17866P1"/>
    <property type="match status" value="1"/>
</dbReference>
<dbReference type="Pfam" id="PF00621">
    <property type="entry name" value="RhoGEF"/>
    <property type="match status" value="1"/>
</dbReference>
<dbReference type="GeneTree" id="ENSGT00940000156521"/>
<reference evidence="3" key="2">
    <citation type="submission" date="2025-08" db="UniProtKB">
        <authorList>
            <consortium name="Ensembl"/>
        </authorList>
    </citation>
    <scope>IDENTIFICATION</scope>
</reference>
<dbReference type="PANTHER" id="PTHR45924:SF4">
    <property type="entry name" value="PLECKSTRIN HOMOLOGY DOMAIN-CONTAINING FAMILY G MEMBER 3"/>
    <property type="match status" value="1"/>
</dbReference>
<reference evidence="3" key="3">
    <citation type="submission" date="2025-09" db="UniProtKB">
        <authorList>
            <consortium name="Ensembl"/>
        </authorList>
    </citation>
    <scope>IDENTIFICATION</scope>
</reference>
<dbReference type="InterPro" id="IPR035899">
    <property type="entry name" value="DBL_dom_sf"/>
</dbReference>
<dbReference type="SUPFAM" id="SSF48065">
    <property type="entry name" value="DBL homology domain (DH-domain)"/>
    <property type="match status" value="1"/>
</dbReference>
<evidence type="ECO:0000313" key="3">
    <source>
        <dbReference type="Ensembl" id="ENSHHUP00000065361.1"/>
    </source>
</evidence>
<dbReference type="AlphaFoldDB" id="A0A4W5PL49"/>
<accession>A0A4W5PL49</accession>
<dbReference type="PROSITE" id="PS50010">
    <property type="entry name" value="DH_2"/>
    <property type="match status" value="1"/>
</dbReference>
<proteinExistence type="predicted"/>
<name>A0A4W5PL49_9TELE</name>
<feature type="region of interest" description="Disordered" evidence="1">
    <location>
        <begin position="1"/>
        <end position="26"/>
    </location>
</feature>
<evidence type="ECO:0000259" key="2">
    <source>
        <dbReference type="PROSITE" id="PS50010"/>
    </source>
</evidence>
<evidence type="ECO:0000256" key="1">
    <source>
        <dbReference type="SAM" id="MobiDB-lite"/>
    </source>
</evidence>
<feature type="domain" description="DH" evidence="2">
    <location>
        <begin position="162"/>
        <end position="252"/>
    </location>
</feature>
<sequence>MPEESHSTLHKGAMGEESPRLYSAVSVSGCHERQDCYSQLCADPSEGEAKRPVSLVSTLSSDSSRDSHSLYGSTMALPPSTPPPPSREDIDLELSPAKGAREQPQAQLQGLRQGGTRDQWRGHSQTRSQSNTTTSNRRAFEPPSPTSPFATEAMAPNPKLSYVDRVVMEIIETERMYVRDLRSIVEDYLAHIIDMDNFLIQPDQVSSLFGNIEDIYEFNSELLQSLDMCENDPVAVARCFVDKVSGGHSQTD</sequence>
<reference evidence="4" key="1">
    <citation type="submission" date="2018-06" db="EMBL/GenBank/DDBJ databases">
        <title>Genome assembly of Danube salmon.</title>
        <authorList>
            <person name="Macqueen D.J."/>
            <person name="Gundappa M.K."/>
        </authorList>
    </citation>
    <scope>NUCLEOTIDE SEQUENCE [LARGE SCALE GENOMIC DNA]</scope>
</reference>